<organism evidence="11 12">
    <name type="scientific">Lacrimispora xylanolytica</name>
    <dbReference type="NCBI Taxonomy" id="29375"/>
    <lineage>
        <taxon>Bacteria</taxon>
        <taxon>Bacillati</taxon>
        <taxon>Bacillota</taxon>
        <taxon>Clostridia</taxon>
        <taxon>Lachnospirales</taxon>
        <taxon>Lachnospiraceae</taxon>
        <taxon>Lacrimispora</taxon>
    </lineage>
</organism>
<dbReference type="SUPFAM" id="SSF103088">
    <property type="entry name" value="OmpA-like"/>
    <property type="match status" value="1"/>
</dbReference>
<comment type="similarity">
    <text evidence="2">Belongs to the MotB family.</text>
</comment>
<proteinExistence type="inferred from homology"/>
<feature type="transmembrane region" description="Helical" evidence="9">
    <location>
        <begin position="20"/>
        <end position="40"/>
    </location>
</feature>
<dbReference type="Gene3D" id="3.30.1330.60">
    <property type="entry name" value="OmpA-like domain"/>
    <property type="match status" value="1"/>
</dbReference>
<evidence type="ECO:0000313" key="11">
    <source>
        <dbReference type="EMBL" id="WAJ25319.1"/>
    </source>
</evidence>
<feature type="domain" description="OmpA-like" evidence="10">
    <location>
        <begin position="131"/>
        <end position="251"/>
    </location>
</feature>
<accession>A0ABY7AHL5</accession>
<dbReference type="PANTHER" id="PTHR30329:SF21">
    <property type="entry name" value="LIPOPROTEIN YIAD-RELATED"/>
    <property type="match status" value="1"/>
</dbReference>
<keyword evidence="5 9" id="KW-1133">Transmembrane helix</keyword>
<evidence type="ECO:0000256" key="2">
    <source>
        <dbReference type="ARBA" id="ARBA00008914"/>
    </source>
</evidence>
<protein>
    <submittedName>
        <fullName evidence="11">OmpA family protein</fullName>
    </submittedName>
</protein>
<evidence type="ECO:0000256" key="9">
    <source>
        <dbReference type="SAM" id="Phobius"/>
    </source>
</evidence>
<evidence type="ECO:0000313" key="12">
    <source>
        <dbReference type="Proteomes" id="UP001163115"/>
    </source>
</evidence>
<dbReference type="Pfam" id="PF00691">
    <property type="entry name" value="OmpA"/>
    <property type="match status" value="1"/>
</dbReference>
<dbReference type="PROSITE" id="PS51123">
    <property type="entry name" value="OMPA_2"/>
    <property type="match status" value="1"/>
</dbReference>
<evidence type="ECO:0000256" key="7">
    <source>
        <dbReference type="PROSITE-ProRule" id="PRU00473"/>
    </source>
</evidence>
<dbReference type="InterPro" id="IPR025713">
    <property type="entry name" value="MotB-like_N_dom"/>
</dbReference>
<evidence type="ECO:0000256" key="4">
    <source>
        <dbReference type="ARBA" id="ARBA00022692"/>
    </source>
</evidence>
<dbReference type="EMBL" id="CP113524">
    <property type="protein sequence ID" value="WAJ25319.1"/>
    <property type="molecule type" value="Genomic_DNA"/>
</dbReference>
<dbReference type="RefSeq" id="WP_024836569.1">
    <property type="nucleotide sequence ID" value="NZ_CP113524.1"/>
</dbReference>
<dbReference type="Proteomes" id="UP001163115">
    <property type="component" value="Chromosome"/>
</dbReference>
<evidence type="ECO:0000256" key="5">
    <source>
        <dbReference type="ARBA" id="ARBA00022989"/>
    </source>
</evidence>
<dbReference type="PANTHER" id="PTHR30329">
    <property type="entry name" value="STATOR ELEMENT OF FLAGELLAR MOTOR COMPLEX"/>
    <property type="match status" value="1"/>
</dbReference>
<name>A0ABY7AHL5_9FIRM</name>
<keyword evidence="6 7" id="KW-0472">Membrane</keyword>
<dbReference type="InterPro" id="IPR050330">
    <property type="entry name" value="Bact_OuterMem_StrucFunc"/>
</dbReference>
<evidence type="ECO:0000256" key="6">
    <source>
        <dbReference type="ARBA" id="ARBA00023136"/>
    </source>
</evidence>
<evidence type="ECO:0000259" key="10">
    <source>
        <dbReference type="PROSITE" id="PS51123"/>
    </source>
</evidence>
<reference evidence="11" key="1">
    <citation type="submission" date="2022-11" db="EMBL/GenBank/DDBJ databases">
        <title>Lacrimispora xylanolytica sy1, complete genome.</title>
        <authorList>
            <person name="Choi S."/>
        </authorList>
    </citation>
    <scope>NUCLEOTIDE SEQUENCE</scope>
    <source>
        <strain evidence="11">Sy1</strain>
    </source>
</reference>
<dbReference type="InterPro" id="IPR006665">
    <property type="entry name" value="OmpA-like"/>
</dbReference>
<dbReference type="CDD" id="cd07185">
    <property type="entry name" value="OmpA_C-like"/>
    <property type="match status" value="1"/>
</dbReference>
<feature type="region of interest" description="Disordered" evidence="8">
    <location>
        <begin position="65"/>
        <end position="87"/>
    </location>
</feature>
<keyword evidence="12" id="KW-1185">Reference proteome</keyword>
<keyword evidence="4 9" id="KW-0812">Transmembrane</keyword>
<comment type="subcellular location">
    <subcellularLocation>
        <location evidence="1">Cell membrane</location>
        <topology evidence="1">Single-pass membrane protein</topology>
    </subcellularLocation>
</comment>
<keyword evidence="3" id="KW-1003">Cell membrane</keyword>
<gene>
    <name evidence="11" type="ORF">OW255_07360</name>
</gene>
<dbReference type="Pfam" id="PF13677">
    <property type="entry name" value="MotB_plug"/>
    <property type="match status" value="1"/>
</dbReference>
<evidence type="ECO:0000256" key="8">
    <source>
        <dbReference type="SAM" id="MobiDB-lite"/>
    </source>
</evidence>
<evidence type="ECO:0000256" key="3">
    <source>
        <dbReference type="ARBA" id="ARBA00022475"/>
    </source>
</evidence>
<dbReference type="InterPro" id="IPR036737">
    <property type="entry name" value="OmpA-like_sf"/>
</dbReference>
<feature type="compositionally biased region" description="Gly residues" evidence="8">
    <location>
        <begin position="66"/>
        <end position="81"/>
    </location>
</feature>
<evidence type="ECO:0000256" key="1">
    <source>
        <dbReference type="ARBA" id="ARBA00004162"/>
    </source>
</evidence>
<sequence length="261" mass="28630">MSKKRKHAHQEEEAGEAWLLPYSDLMTLLLAVFIVLFAVSKIDASKAQEMSEQFAAANMDKNYTGNGSGSGSGGGGGGPQSGGPLNIETKSELESFFGEYELKKLEALKVELDNKIHSDGMDQSASTMIDMRGLVIRLNNAVLFESGSAEIKKHEDTLIEVASILNTTDNYIRIEGHTDNTPIRRSPYASNWELSTARAVNVVKLFINKCNFPPDKLIAVGYGEYKPVADNGTAEGRSSNRRIDVIVLSSKYNNLEEHQVK</sequence>